<evidence type="ECO:0000313" key="2">
    <source>
        <dbReference type="Proteomes" id="UP000236173"/>
    </source>
</evidence>
<dbReference type="Proteomes" id="UP000236173">
    <property type="component" value="Unassembled WGS sequence"/>
</dbReference>
<comment type="caution">
    <text evidence="1">The sequence shown here is derived from an EMBL/GenBank/DDBJ whole genome shotgun (WGS) entry which is preliminary data.</text>
</comment>
<protein>
    <submittedName>
        <fullName evidence="1">Uncharacterized protein</fullName>
    </submittedName>
</protein>
<dbReference type="AlphaFoldDB" id="A0A2H5XFI4"/>
<evidence type="ECO:0000313" key="1">
    <source>
        <dbReference type="EMBL" id="GBC99938.1"/>
    </source>
</evidence>
<reference evidence="2" key="1">
    <citation type="submission" date="2017-09" db="EMBL/GenBank/DDBJ databases">
        <title>Metaegenomics of thermophilic ammonia-oxidizing enrichment culture.</title>
        <authorList>
            <person name="Kato S."/>
            <person name="Suzuki K."/>
        </authorList>
    </citation>
    <scope>NUCLEOTIDE SEQUENCE [LARGE SCALE GENOMIC DNA]</scope>
</reference>
<gene>
    <name evidence="1" type="ORF">HRbin17_02471</name>
</gene>
<name>A0A2H5XFI4_9BACT</name>
<dbReference type="EMBL" id="BEHT01000043">
    <property type="protein sequence ID" value="GBC99938.1"/>
    <property type="molecule type" value="Genomic_DNA"/>
</dbReference>
<organism evidence="1 2">
    <name type="scientific">Candidatus Fervidibacter japonicus</name>
    <dbReference type="NCBI Taxonomy" id="2035412"/>
    <lineage>
        <taxon>Bacteria</taxon>
        <taxon>Candidatus Fervidibacterota</taxon>
        <taxon>Candidatus Fervidibacter</taxon>
    </lineage>
</organism>
<proteinExistence type="predicted"/>
<sequence>MLREEGEHFGEINTPPMGLALNFLVAKVVAELTNVIRCLSCHLNRHNFVLAAVIEERRNVKQVSQPVKGSRST</sequence>
<accession>A0A2H5XFI4</accession>